<feature type="domain" description="Carrier" evidence="6">
    <location>
        <begin position="678"/>
        <end position="753"/>
    </location>
</feature>
<reference evidence="8" key="1">
    <citation type="submission" date="2023-07" db="EMBL/GenBank/DDBJ databases">
        <title>Genome content predicts the carbon catabolic preferences of heterotrophic bacteria.</title>
        <authorList>
            <person name="Gralka M."/>
        </authorList>
    </citation>
    <scope>NUCLEOTIDE SEQUENCE</scope>
    <source>
        <strain evidence="8">I3M17_2</strain>
    </source>
</reference>
<dbReference type="InterPro" id="IPR014031">
    <property type="entry name" value="Ketoacyl_synth_C"/>
</dbReference>
<dbReference type="GO" id="GO:0044550">
    <property type="term" value="P:secondary metabolite biosynthetic process"/>
    <property type="evidence" value="ECO:0007669"/>
    <property type="project" value="TreeGrafter"/>
</dbReference>
<keyword evidence="4" id="KW-0597">Phosphoprotein</keyword>
<dbReference type="CDD" id="cd00833">
    <property type="entry name" value="PKS"/>
    <property type="match status" value="1"/>
</dbReference>
<dbReference type="PROSITE" id="PS00012">
    <property type="entry name" value="PHOSPHOPANTETHEINE"/>
    <property type="match status" value="2"/>
</dbReference>
<dbReference type="Pfam" id="PF00109">
    <property type="entry name" value="ketoacyl-synt"/>
    <property type="match status" value="1"/>
</dbReference>
<dbReference type="CDD" id="cd12117">
    <property type="entry name" value="A_NRPS_Srf_like"/>
    <property type="match status" value="1"/>
</dbReference>
<dbReference type="Pfam" id="PF02801">
    <property type="entry name" value="Ketoacyl-synt_C"/>
    <property type="match status" value="1"/>
</dbReference>
<dbReference type="PROSITE" id="PS00455">
    <property type="entry name" value="AMP_BINDING"/>
    <property type="match status" value="1"/>
</dbReference>
<protein>
    <submittedName>
        <fullName evidence="8">Amino acid adenylation domain-containing protein</fullName>
    </submittedName>
</protein>
<dbReference type="Gene3D" id="1.10.1200.10">
    <property type="entry name" value="ACP-like"/>
    <property type="match status" value="2"/>
</dbReference>
<dbReference type="Pfam" id="PF00501">
    <property type="entry name" value="AMP-binding"/>
    <property type="match status" value="1"/>
</dbReference>
<dbReference type="Pfam" id="PF00550">
    <property type="entry name" value="PP-binding"/>
    <property type="match status" value="2"/>
</dbReference>
<dbReference type="InterPro" id="IPR036736">
    <property type="entry name" value="ACP-like_sf"/>
</dbReference>
<dbReference type="InterPro" id="IPR010071">
    <property type="entry name" value="AA_adenyl_dom"/>
</dbReference>
<dbReference type="PROSITE" id="PS52004">
    <property type="entry name" value="KS3_2"/>
    <property type="match status" value="1"/>
</dbReference>
<dbReference type="InterPro" id="IPR020845">
    <property type="entry name" value="AMP-binding_CS"/>
</dbReference>
<keyword evidence="5" id="KW-0808">Transferase</keyword>
<evidence type="ECO:0000256" key="1">
    <source>
        <dbReference type="ARBA" id="ARBA00001957"/>
    </source>
</evidence>
<evidence type="ECO:0000313" key="8">
    <source>
        <dbReference type="EMBL" id="MDO6421236.1"/>
    </source>
</evidence>
<dbReference type="RefSeq" id="WP_303490533.1">
    <property type="nucleotide sequence ID" value="NZ_JAUOPB010000001.1"/>
</dbReference>
<evidence type="ECO:0000256" key="4">
    <source>
        <dbReference type="ARBA" id="ARBA00022553"/>
    </source>
</evidence>
<dbReference type="GO" id="GO:0005737">
    <property type="term" value="C:cytoplasm"/>
    <property type="evidence" value="ECO:0007669"/>
    <property type="project" value="TreeGrafter"/>
</dbReference>
<dbReference type="GO" id="GO:0043041">
    <property type="term" value="P:amino acid activation for nonribosomal peptide biosynthetic process"/>
    <property type="evidence" value="ECO:0007669"/>
    <property type="project" value="TreeGrafter"/>
</dbReference>
<comment type="cofactor">
    <cofactor evidence="1">
        <name>pantetheine 4'-phosphate</name>
        <dbReference type="ChEBI" id="CHEBI:47942"/>
    </cofactor>
</comment>
<dbReference type="Gene3D" id="3.30.559.10">
    <property type="entry name" value="Chloramphenicol acetyltransferase-like domain"/>
    <property type="match status" value="2"/>
</dbReference>
<evidence type="ECO:0000259" key="7">
    <source>
        <dbReference type="PROSITE" id="PS52004"/>
    </source>
</evidence>
<dbReference type="InterPro" id="IPR000873">
    <property type="entry name" value="AMP-dep_synth/lig_dom"/>
</dbReference>
<dbReference type="Gene3D" id="2.30.38.10">
    <property type="entry name" value="Luciferase, Domain 3"/>
    <property type="match status" value="1"/>
</dbReference>
<dbReference type="InterPro" id="IPR010060">
    <property type="entry name" value="NRPS_synth"/>
</dbReference>
<dbReference type="Pfam" id="PF22621">
    <property type="entry name" value="CurL-like_PKS_C"/>
    <property type="match status" value="1"/>
</dbReference>
<dbReference type="InterPro" id="IPR014030">
    <property type="entry name" value="Ketoacyl_synth_N"/>
</dbReference>
<name>A0AAW7X0D1_9GAMM</name>
<dbReference type="InterPro" id="IPR023213">
    <property type="entry name" value="CAT-like_dom_sf"/>
</dbReference>
<dbReference type="Gene3D" id="3.30.559.30">
    <property type="entry name" value="Nonribosomal peptide synthetase, condensation domain"/>
    <property type="match status" value="2"/>
</dbReference>
<dbReference type="SUPFAM" id="SSF52777">
    <property type="entry name" value="CoA-dependent acyltransferases"/>
    <property type="match status" value="4"/>
</dbReference>
<dbReference type="PANTHER" id="PTHR45527">
    <property type="entry name" value="NONRIBOSOMAL PEPTIDE SYNTHETASE"/>
    <property type="match status" value="1"/>
</dbReference>
<sequence length="2284" mass="251845">MSDINDTKVDTQKDIMRYLLEQVKAKHLDKAQALSYLKYLGGAAKPRGDDIAIIGLACRFPDANNKTQYWDNLAQGRSSIGPFPDSRKADLAALDDSLSSLFNGGFLSDIRGFDNEYFNIPPAVASHMDPYHRLLLESFIETIEDAGYSRTEMYGKNIGVYTGNDHTHRLFNSYLNFIDEPDFNSITGSWTAVLASRIAYLLNFQGPALVVDTSCSSALVAIDIAVKALRDGDCDAALVGAANLFFAPGKGIVGDVENDDFVVRAFDQGANGTVWGEGVASLLLKPLSTAIKDGDDIYGVIQGIAVNNDGASNGITAPSAKAQEQVLNKAWKRAGISPEKLSYIESHGTGTHLGDPIEVRGLTNAISKHSKRKQFCGLGSVKTNIGHTVGTAGLASFIKVLLSYKNEKIPPSLNFNAPNPLIDFCQSPVFINDTLTKWPALTNEHRYAGISSFSLSGTNCHVVLRDCQSTTNIAPPRPMMFLLSGRSPELLRETLSNHIAHFKSNNVDFSRACFTAAVGREHHGNRVACVVKDINDLLEKLERAKSYLNNGVPINSPEGKVDFDLWCSEALTAKPASLTTLEKTALDIIQSNPLNAYDKLASCYVSGARINWKPLFTAEESLRTHLPAQPWKHTSFWLTPSRRENKSVASNEDATIKAKLEWIVTQPSRVAGLGESGGRTDVSEKTIAWIIADTLGYERLEPDNDYYALGGDSILGAKIVHLINSALDADIQVSDLMSATTIGSFIKASADPAPSSPDINRDIPLVAAGLEIAFQLSRAQERMLILSNLVADPCAYNVNALLEIDAIPDIEHTRKVVTLLLQRHEILRTGYRIQAGRSAQFILPTEEVMPHVEISTLPENANSNDVAQWLKGVITPFNLEQPPLLRVFFAATPSHNQCYMVLDMHHIATDGASMGVLVADFIKLASGQKLAPLSIQYKDYAAWHNSLLSSSKFAEHAEYWRKQYAIPVPDSSLPLDYPRPAVQQFEGERTHHRLPPTLLLKAKKIAAEQGVSLYMLLNAVFRILLFKYQVGTDLVIGSPVTGRNHAQLNNLVGMFVNTLAMRFNVEPAESFEECVNRLKHSILEDFSHQDYPFEALIEDLDLGRNTARNPLFDVYFVLQNEDMGLSDSGVKVIPHDTKTSKFDLTVIFREEHSDAGASLIGDWEFSTALFKASTISRLANHFERLLDQVCTSPRSTVHDLSLLNEEEKHYQLVELNQNKTNYPSNLGLGSLFEQQVNINPRKVALRHISAANVEDVTYEQLNIKANQLANYLRQQPIQPNAVVALYLPRSMDMVVAILAALKSGFIYVPLDAENPIDRINEIIADSEAETVITHSTMMPATTALPIITLDTLSLTDYSSENSTCVTDGESIAYLMYTSGTTGKPKGTIIRHKSIARVVIDTNYLQLDANDICLQLSSFAFDGCVPDLFGALLNGGQLVLPDKEITLNLPLLAALLIEQKITSMFITTSLFNVMVDNILDSMKNVRNIIFGGEAASVNHVSKALSVLGPNRLINGYGPTETTVFAVAHVINHVDVRLGSIPIGKTLSNTTAYILDEELCPVPIGATAELYIGGDGVALGYLNREALTAERFVQNPYLPNDTLYRTGDLVKRLEDGCIQYIGRKDTQVKIRGFRIELGEIKTCITQYQTITDAAVTADLDASGAKQLVAWFVTQESKLFDTDALRCYLHSKLPEYMVPVALVAVRELPLNINGKLDYNRLPRPEFVNKAYIAPSNETERKIAAIWEQVLAVPTIGIHDNFFSLGGDSIKGIRLVAQLQQEGLSANIASLFEHPTIAGLANIVGESKAIKTIQVDQSPVTGELILNPIQRWFFDNHKNDVNHFNHSMWISVDEMPSSDKIKVALNHLITQHDLLRTRFTCNENGEWSAYIGEPSVGQYRIEEFIGTHWKLGEPDTNSALMSVQKNISIEEGILLSVGVFKTQDSSQHYLCIAIHHLVVDVVSWPTVLEDFDSLLSNGLKPNSQVTLPKKTMSFKDWNQALLDQPVSDNTMDTIAYWCAIANEDYLQLPEASGVSTLATSQLHVDQIDKYLTQTVLTNANNAYSTEPVHLLLCALTIALNRWFGKGKTLVQLEGHGRHPMASLNSGETVDRTVGWFTSIYPHILPAEDDDIASMIKDVKEGIRKVPDKGRDFGVQTYLSKTLSKDTKAQLNSIQPQIGFNFLGNNTMQNEEVTPLSRLITCSANTPQPLLLDLVVSTVNGNLQVETLFDSDRLEEAQVESFFQCFVTSLTKINSHCLDRAGTEKTASDFSGVIDQSELEDIFDDLELI</sequence>
<dbReference type="EMBL" id="JAUOPB010000001">
    <property type="protein sequence ID" value="MDO6421236.1"/>
    <property type="molecule type" value="Genomic_DNA"/>
</dbReference>
<comment type="caution">
    <text evidence="8">The sequence shown here is derived from an EMBL/GenBank/DDBJ whole genome shotgun (WGS) entry which is preliminary data.</text>
</comment>
<evidence type="ECO:0000313" key="9">
    <source>
        <dbReference type="Proteomes" id="UP001169760"/>
    </source>
</evidence>
<dbReference type="InterPro" id="IPR001242">
    <property type="entry name" value="Condensation_dom"/>
</dbReference>
<dbReference type="InterPro" id="IPR020841">
    <property type="entry name" value="PKS_Beta-ketoAc_synthase_dom"/>
</dbReference>
<dbReference type="FunFam" id="1.10.1200.10:FF:000005">
    <property type="entry name" value="Nonribosomal peptide synthetase 1"/>
    <property type="match status" value="1"/>
</dbReference>
<feature type="domain" description="Carrier" evidence="6">
    <location>
        <begin position="1730"/>
        <end position="1804"/>
    </location>
</feature>
<dbReference type="GO" id="GO:0031177">
    <property type="term" value="F:phosphopantetheine binding"/>
    <property type="evidence" value="ECO:0007669"/>
    <property type="project" value="InterPro"/>
</dbReference>
<dbReference type="NCBIfam" id="TIGR01720">
    <property type="entry name" value="NRPS-para261"/>
    <property type="match status" value="1"/>
</dbReference>
<dbReference type="InterPro" id="IPR009081">
    <property type="entry name" value="PP-bd_ACP"/>
</dbReference>
<dbReference type="SMART" id="SM00823">
    <property type="entry name" value="PKS_PP"/>
    <property type="match status" value="1"/>
</dbReference>
<evidence type="ECO:0000256" key="3">
    <source>
        <dbReference type="ARBA" id="ARBA00022450"/>
    </source>
</evidence>
<dbReference type="SUPFAM" id="SSF56801">
    <property type="entry name" value="Acetyl-CoA synthetase-like"/>
    <property type="match status" value="1"/>
</dbReference>
<evidence type="ECO:0000259" key="6">
    <source>
        <dbReference type="PROSITE" id="PS50075"/>
    </source>
</evidence>
<accession>A0AAW7X0D1</accession>
<dbReference type="GO" id="GO:0016746">
    <property type="term" value="F:acyltransferase activity"/>
    <property type="evidence" value="ECO:0007669"/>
    <property type="project" value="InterPro"/>
</dbReference>
<dbReference type="Gene3D" id="3.40.47.10">
    <property type="match status" value="1"/>
</dbReference>
<dbReference type="Pfam" id="PF00668">
    <property type="entry name" value="Condensation"/>
    <property type="match status" value="2"/>
</dbReference>
<dbReference type="NCBIfam" id="TIGR01733">
    <property type="entry name" value="AA-adenyl-dom"/>
    <property type="match status" value="1"/>
</dbReference>
<dbReference type="CDD" id="cd19531">
    <property type="entry name" value="LCL_NRPS-like"/>
    <property type="match status" value="1"/>
</dbReference>
<dbReference type="FunFam" id="3.40.50.980:FF:000001">
    <property type="entry name" value="Non-ribosomal peptide synthetase"/>
    <property type="match status" value="1"/>
</dbReference>
<dbReference type="InterPro" id="IPR006162">
    <property type="entry name" value="Ppantetheine_attach_site"/>
</dbReference>
<proteinExistence type="inferred from homology"/>
<dbReference type="Gene3D" id="3.40.50.980">
    <property type="match status" value="2"/>
</dbReference>
<dbReference type="PROSITE" id="PS50075">
    <property type="entry name" value="CARRIER"/>
    <property type="match status" value="2"/>
</dbReference>
<gene>
    <name evidence="8" type="ORF">Q4521_01990</name>
</gene>
<evidence type="ECO:0000256" key="2">
    <source>
        <dbReference type="ARBA" id="ARBA00006432"/>
    </source>
</evidence>
<comment type="similarity">
    <text evidence="2">Belongs to the ATP-dependent AMP-binding enzyme family.</text>
</comment>
<dbReference type="Proteomes" id="UP001169760">
    <property type="component" value="Unassembled WGS sequence"/>
</dbReference>
<dbReference type="SUPFAM" id="SSF47336">
    <property type="entry name" value="ACP-like"/>
    <property type="match status" value="2"/>
</dbReference>
<dbReference type="InterPro" id="IPR020806">
    <property type="entry name" value="PKS_PP-bd"/>
</dbReference>
<dbReference type="InterPro" id="IPR016039">
    <property type="entry name" value="Thiolase-like"/>
</dbReference>
<feature type="domain" description="Ketosynthase family 3 (KS3)" evidence="7">
    <location>
        <begin position="48"/>
        <end position="466"/>
    </location>
</feature>
<dbReference type="SMART" id="SM00825">
    <property type="entry name" value="PKS_KS"/>
    <property type="match status" value="1"/>
</dbReference>
<evidence type="ECO:0000256" key="5">
    <source>
        <dbReference type="ARBA" id="ARBA00022679"/>
    </source>
</evidence>
<organism evidence="8 9">
    <name type="scientific">Saccharophagus degradans</name>
    <dbReference type="NCBI Taxonomy" id="86304"/>
    <lineage>
        <taxon>Bacteria</taxon>
        <taxon>Pseudomonadati</taxon>
        <taxon>Pseudomonadota</taxon>
        <taxon>Gammaproteobacteria</taxon>
        <taxon>Cellvibrionales</taxon>
        <taxon>Cellvibrionaceae</taxon>
        <taxon>Saccharophagus</taxon>
    </lineage>
</organism>
<dbReference type="FunFam" id="3.30.300.30:FF:000010">
    <property type="entry name" value="Enterobactin synthetase component F"/>
    <property type="match status" value="1"/>
</dbReference>
<dbReference type="InterPro" id="IPR045851">
    <property type="entry name" value="AMP-bd_C_sf"/>
</dbReference>
<keyword evidence="3" id="KW-0596">Phosphopantetheine</keyword>
<dbReference type="Gene3D" id="3.30.300.30">
    <property type="match status" value="1"/>
</dbReference>
<dbReference type="PANTHER" id="PTHR45527:SF1">
    <property type="entry name" value="FATTY ACID SYNTHASE"/>
    <property type="match status" value="1"/>
</dbReference>
<dbReference type="Gene3D" id="1.10.1240.100">
    <property type="match status" value="1"/>
</dbReference>
<dbReference type="SUPFAM" id="SSF53901">
    <property type="entry name" value="Thiolase-like"/>
    <property type="match status" value="1"/>
</dbReference>